<dbReference type="EMBL" id="OD570216">
    <property type="protein sequence ID" value="CAD7448595.1"/>
    <property type="molecule type" value="Genomic_DNA"/>
</dbReference>
<name>A0A7R9F833_9NEOP</name>
<gene>
    <name evidence="2" type="ORF">TBIB3V08_LOCUS10879</name>
</gene>
<reference evidence="2" key="1">
    <citation type="submission" date="2020-11" db="EMBL/GenBank/DDBJ databases">
        <authorList>
            <person name="Tran Van P."/>
        </authorList>
    </citation>
    <scope>NUCLEOTIDE SEQUENCE</scope>
</reference>
<protein>
    <submittedName>
        <fullName evidence="2">Uncharacterized protein</fullName>
    </submittedName>
</protein>
<evidence type="ECO:0000256" key="1">
    <source>
        <dbReference type="SAM" id="Phobius"/>
    </source>
</evidence>
<keyword evidence="1" id="KW-0812">Transmembrane</keyword>
<evidence type="ECO:0000313" key="2">
    <source>
        <dbReference type="EMBL" id="CAD7448595.1"/>
    </source>
</evidence>
<dbReference type="AlphaFoldDB" id="A0A7R9F833"/>
<keyword evidence="1" id="KW-0472">Membrane</keyword>
<organism evidence="2">
    <name type="scientific">Timema bartmani</name>
    <dbReference type="NCBI Taxonomy" id="61472"/>
    <lineage>
        <taxon>Eukaryota</taxon>
        <taxon>Metazoa</taxon>
        <taxon>Ecdysozoa</taxon>
        <taxon>Arthropoda</taxon>
        <taxon>Hexapoda</taxon>
        <taxon>Insecta</taxon>
        <taxon>Pterygota</taxon>
        <taxon>Neoptera</taxon>
        <taxon>Polyneoptera</taxon>
        <taxon>Phasmatodea</taxon>
        <taxon>Timematodea</taxon>
        <taxon>Timematoidea</taxon>
        <taxon>Timematidae</taxon>
        <taxon>Timema</taxon>
    </lineage>
</organism>
<keyword evidence="1" id="KW-1133">Transmembrane helix</keyword>
<accession>A0A7R9F833</accession>
<proteinExistence type="predicted"/>
<feature type="transmembrane region" description="Helical" evidence="1">
    <location>
        <begin position="21"/>
        <end position="43"/>
    </location>
</feature>
<sequence length="497" mass="56652">MEEVTRRRPFWSGQCHPTRRGACATVSSLAFVIAIILLAFLAFGEEDDTGTLRLVSVYITSITHQYAPSMELTIPWNSTLQVSLTIVHHQWNSPSPETVHYTYHPTLCTINGTHHHLEQYITRITHHYALSMELTITWNSTLQVSLTIMHYQWNSPSPGTVHYKYHSPLCTINGTHHPLKQYITRITQHYAPSMELTIPWNSTLQVFTHHYAPSMELTIPWNSTLQVSLTIMHLQWNSPSPGTIHYTYHPTLCTINGTHHPLKQYITSITHHYALSMELTITWNNTLHVSLTIMHHQCNSPSPGTIHYKYHSPLCTINGTHHPLEQYITSITHHYAPSMELTITWNNTLQSYVRRHYSMGGWVRASQTTFDTSRLSEQGFGTSVAPSRVNDVITKPLDKRIAGTEKSVVEGLRQIPEVVLNGRHIQVAVQSHIPNIPRCVHNDPQTHALERLHPPHIRVRQVAPSGTRIVEDRSEQLLVQCQTVPSRQGATPVKQWA</sequence>